<proteinExistence type="predicted"/>
<sequence length="120" mass="12336">MAAADSILIFVLSLLVGTIAILAGARLVLDRDASFVNAAVTALIGAAAWAITSFFVGWVPILGVLLMLLIWVGVINWRYPGGWGSAAAIGFVAWIVAVGILYALAVFGLVTPDALGIPGV</sequence>
<dbReference type="EMBL" id="FOFD01000003">
    <property type="protein sequence ID" value="SEQ92280.1"/>
    <property type="molecule type" value="Genomic_DNA"/>
</dbReference>
<dbReference type="AlphaFoldDB" id="A0A1H9JZM7"/>
<evidence type="ECO:0000313" key="2">
    <source>
        <dbReference type="EMBL" id="SEQ92280.1"/>
    </source>
</evidence>
<accession>A0A1H9JZM7</accession>
<feature type="transmembrane region" description="Helical" evidence="1">
    <location>
        <begin position="89"/>
        <end position="110"/>
    </location>
</feature>
<keyword evidence="1" id="KW-0472">Membrane</keyword>
<organism evidence="2 3">
    <name type="scientific">Natrinema salaciae</name>
    <dbReference type="NCBI Taxonomy" id="1186196"/>
    <lineage>
        <taxon>Archaea</taxon>
        <taxon>Methanobacteriati</taxon>
        <taxon>Methanobacteriota</taxon>
        <taxon>Stenosarchaea group</taxon>
        <taxon>Halobacteria</taxon>
        <taxon>Halobacteriales</taxon>
        <taxon>Natrialbaceae</taxon>
        <taxon>Natrinema</taxon>
    </lineage>
</organism>
<evidence type="ECO:0000256" key="1">
    <source>
        <dbReference type="SAM" id="Phobius"/>
    </source>
</evidence>
<name>A0A1H9JZM7_9EURY</name>
<dbReference type="STRING" id="1186196.SAMN04489841_2745"/>
<gene>
    <name evidence="2" type="ORF">SAMN04489841_2745</name>
</gene>
<keyword evidence="1" id="KW-0812">Transmembrane</keyword>
<protein>
    <submittedName>
        <fullName evidence="2">Uncharacterized protein</fullName>
    </submittedName>
</protein>
<evidence type="ECO:0000313" key="3">
    <source>
        <dbReference type="Proteomes" id="UP000199114"/>
    </source>
</evidence>
<keyword evidence="3" id="KW-1185">Reference proteome</keyword>
<feature type="transmembrane region" description="Helical" evidence="1">
    <location>
        <begin position="6"/>
        <end position="28"/>
    </location>
</feature>
<dbReference type="Proteomes" id="UP000199114">
    <property type="component" value="Unassembled WGS sequence"/>
</dbReference>
<dbReference type="RefSeq" id="WP_090618267.1">
    <property type="nucleotide sequence ID" value="NZ_FOFD01000003.1"/>
</dbReference>
<dbReference type="OrthoDB" id="205278at2157"/>
<reference evidence="3" key="1">
    <citation type="submission" date="2016-10" db="EMBL/GenBank/DDBJ databases">
        <authorList>
            <person name="Varghese N."/>
            <person name="Submissions S."/>
        </authorList>
    </citation>
    <scope>NUCLEOTIDE SEQUENCE [LARGE SCALE GENOMIC DNA]</scope>
    <source>
        <strain evidence="3">DSM 25055</strain>
    </source>
</reference>
<feature type="transmembrane region" description="Helical" evidence="1">
    <location>
        <begin position="58"/>
        <end position="77"/>
    </location>
</feature>
<keyword evidence="1" id="KW-1133">Transmembrane helix</keyword>